<dbReference type="EMBL" id="CABFWE030000005">
    <property type="protein sequence ID" value="CAD7040903.1"/>
    <property type="molecule type" value="Genomic_DNA"/>
</dbReference>
<evidence type="ECO:0000313" key="7">
    <source>
        <dbReference type="Proteomes" id="UP000601041"/>
    </source>
</evidence>
<dbReference type="InterPro" id="IPR036388">
    <property type="entry name" value="WH-like_DNA-bd_sf"/>
</dbReference>
<dbReference type="PANTHER" id="PTHR30537">
    <property type="entry name" value="HTH-TYPE TRANSCRIPTIONAL REGULATOR"/>
    <property type="match status" value="1"/>
</dbReference>
<dbReference type="PRINTS" id="PR00039">
    <property type="entry name" value="HTHLYSR"/>
</dbReference>
<dbReference type="Gene3D" id="1.10.10.10">
    <property type="entry name" value="Winged helix-like DNA-binding domain superfamily/Winged helix DNA-binding domain"/>
    <property type="match status" value="1"/>
</dbReference>
<proteinExistence type="inferred from homology"/>
<dbReference type="InterPro" id="IPR005119">
    <property type="entry name" value="LysR_subst-bd"/>
</dbReference>
<protein>
    <submittedName>
        <fullName evidence="6">LysR family transcriptional regulator</fullName>
    </submittedName>
</protein>
<evidence type="ECO:0000256" key="3">
    <source>
        <dbReference type="ARBA" id="ARBA00023125"/>
    </source>
</evidence>
<sequence length="349" mass="39687">MSGIFAEQETSRYCFHVDISLTYWEVDWLFVALGKPALMQEQRLNLPLNPLRAFAIASRHKTFTAAARELGVSQVAISRQIAILENYLNVSLFERGTRSAKLTDVGRAFGLEIAGLFDELENATHRIISQETQSTVNLRVHPTLAHLWLMPRLPDFMQKYPDIRVRFDTRVEPLDFRGTHLDVAVQLGSGHWKDAKARKLWDEEIDVICSADYLEKVGPLEKPADVERCELLHSRYRRRAWEHWAETIGVQIDYRRGMEFDTSLLTFSAAEQGFGLAIGQLGLLDDLVGRGRLVRPFDMRIATGASFYVTWPTTASVNVKTKKFIDWLLGQVGESPEFYSGSKVVLSQP</sequence>
<dbReference type="Gene3D" id="3.40.190.10">
    <property type="entry name" value="Periplasmic binding protein-like II"/>
    <property type="match status" value="2"/>
</dbReference>
<evidence type="ECO:0000256" key="2">
    <source>
        <dbReference type="ARBA" id="ARBA00023015"/>
    </source>
</evidence>
<dbReference type="Pfam" id="PF00126">
    <property type="entry name" value="HTH_1"/>
    <property type="match status" value="1"/>
</dbReference>
<comment type="caution">
    <text evidence="6">The sequence shown here is derived from an EMBL/GenBank/DDBJ whole genome shotgun (WGS) entry which is preliminary data.</text>
</comment>
<evidence type="ECO:0000313" key="6">
    <source>
        <dbReference type="EMBL" id="CAD7040903.1"/>
    </source>
</evidence>
<organism evidence="6 7">
    <name type="scientific">Pseudorhizobium halotolerans</name>
    <dbReference type="NCBI Taxonomy" id="1233081"/>
    <lineage>
        <taxon>Bacteria</taxon>
        <taxon>Pseudomonadati</taxon>
        <taxon>Pseudomonadota</taxon>
        <taxon>Alphaproteobacteria</taxon>
        <taxon>Hyphomicrobiales</taxon>
        <taxon>Rhizobiaceae</taxon>
        <taxon>Rhizobium/Agrobacterium group</taxon>
        <taxon>Pseudorhizobium</taxon>
    </lineage>
</organism>
<dbReference type="CDD" id="cd08432">
    <property type="entry name" value="PBP2_GcdR_TrpI_HvrB_AmpR_like"/>
    <property type="match status" value="1"/>
</dbReference>
<keyword evidence="4" id="KW-0804">Transcription</keyword>
<dbReference type="PANTHER" id="PTHR30537:SF74">
    <property type="entry name" value="HTH-TYPE TRANSCRIPTIONAL REGULATOR TRPI"/>
    <property type="match status" value="1"/>
</dbReference>
<keyword evidence="3" id="KW-0238">DNA-binding</keyword>
<dbReference type="SUPFAM" id="SSF53850">
    <property type="entry name" value="Periplasmic binding protein-like II"/>
    <property type="match status" value="1"/>
</dbReference>
<dbReference type="InterPro" id="IPR036390">
    <property type="entry name" value="WH_DNA-bd_sf"/>
</dbReference>
<reference evidence="6 7" key="1">
    <citation type="submission" date="2020-11" db="EMBL/GenBank/DDBJ databases">
        <authorList>
            <person name="Lassalle F."/>
        </authorList>
    </citation>
    <scope>NUCLEOTIDE SEQUENCE [LARGE SCALE GENOMIC DNA]</scope>
    <source>
        <strain evidence="6 7">AB21</strain>
    </source>
</reference>
<keyword evidence="2" id="KW-0805">Transcription regulation</keyword>
<accession>A0ABN7JR83</accession>
<name>A0ABN7JR83_9HYPH</name>
<gene>
    <name evidence="6" type="ORF">RHAB21_03105</name>
</gene>
<dbReference type="PROSITE" id="PS50931">
    <property type="entry name" value="HTH_LYSR"/>
    <property type="match status" value="1"/>
</dbReference>
<dbReference type="InterPro" id="IPR000847">
    <property type="entry name" value="LysR_HTH_N"/>
</dbReference>
<evidence type="ECO:0000256" key="1">
    <source>
        <dbReference type="ARBA" id="ARBA00009437"/>
    </source>
</evidence>
<dbReference type="InterPro" id="IPR058163">
    <property type="entry name" value="LysR-type_TF_proteobact-type"/>
</dbReference>
<keyword evidence="7" id="KW-1185">Reference proteome</keyword>
<evidence type="ECO:0000259" key="5">
    <source>
        <dbReference type="PROSITE" id="PS50931"/>
    </source>
</evidence>
<dbReference type="SUPFAM" id="SSF46785">
    <property type="entry name" value="Winged helix' DNA-binding domain"/>
    <property type="match status" value="1"/>
</dbReference>
<evidence type="ECO:0000256" key="4">
    <source>
        <dbReference type="ARBA" id="ARBA00023163"/>
    </source>
</evidence>
<dbReference type="Pfam" id="PF03466">
    <property type="entry name" value="LysR_substrate"/>
    <property type="match status" value="1"/>
</dbReference>
<feature type="domain" description="HTH lysR-type" evidence="5">
    <location>
        <begin position="46"/>
        <end position="103"/>
    </location>
</feature>
<comment type="similarity">
    <text evidence="1">Belongs to the LysR transcriptional regulatory family.</text>
</comment>
<dbReference type="Proteomes" id="UP000601041">
    <property type="component" value="Unassembled WGS sequence"/>
</dbReference>